<protein>
    <submittedName>
        <fullName evidence="4">VCBS repeat-containing protein</fullName>
    </submittedName>
</protein>
<keyword evidence="5" id="KW-1185">Reference proteome</keyword>
<evidence type="ECO:0000313" key="5">
    <source>
        <dbReference type="Proteomes" id="UP001221686"/>
    </source>
</evidence>
<evidence type="ECO:0000313" key="4">
    <source>
        <dbReference type="EMBL" id="MDC0722865.1"/>
    </source>
</evidence>
<name>A0ABT5EB90_9BACT</name>
<dbReference type="EMBL" id="JAQNDL010000004">
    <property type="protein sequence ID" value="MDC0722865.1"/>
    <property type="molecule type" value="Genomic_DNA"/>
</dbReference>
<feature type="signal peptide" evidence="3">
    <location>
        <begin position="1"/>
        <end position="32"/>
    </location>
</feature>
<sequence>MRRLTLPTWTLRAIDRAWLAGLGLLACGPTPATTDGPDTDTGSAGETTTVDPSGPTSTGPTSTGTTGTTDTTDTGGPAPECESFADCSYCHECQSGQCVPVESCCQYATGLQRPRCNPDPDPGDECFTDDDCFYDYVCEDSACVADLPQALPSCAQQPIRAAQWDLTDNPGAFGLADLDGDGDLDLFAALPASGAIELAFNDGAGSFTGGTLVEVGGPQAAMHATAADLDGDGDSDLAVAAPDSGELVLLFGQDGAFTPGPVLTGQNAPWTVTAADVNLDGHTDLVTVGVFLGVSVWSGDGLGEFAGETFVPDLVDALETTVVDVDHDGVPDLLTPTVTRLGLRLLRGDPAASWSLVREFSIDTSVWGPALAADLDGSGAAELAIVRPDQFGGWAHVWTSLDADGWRERPDLYTTASPLTGGHFADVTADGALDLVAATGSDDVAVLVGDGLGGFTCEIVLEVAADTSPGLLVTGDLDGDGRLDLVAGVADGKGVTVLRL</sequence>
<dbReference type="Gene3D" id="2.130.10.130">
    <property type="entry name" value="Integrin alpha, N-terminal"/>
    <property type="match status" value="1"/>
</dbReference>
<evidence type="ECO:0000256" key="2">
    <source>
        <dbReference type="SAM" id="MobiDB-lite"/>
    </source>
</evidence>
<reference evidence="4 5" key="1">
    <citation type="submission" date="2022-11" db="EMBL/GenBank/DDBJ databases">
        <title>Minimal conservation of predation-associated metabolite biosynthetic gene clusters underscores biosynthetic potential of Myxococcota including descriptions for ten novel species: Archangium lansinium sp. nov., Myxococcus landrumus sp. nov., Nannocystis bai.</title>
        <authorList>
            <person name="Ahearne A."/>
            <person name="Stevens C."/>
            <person name="Dowd S."/>
        </authorList>
    </citation>
    <scope>NUCLEOTIDE SEQUENCE [LARGE SCALE GENOMIC DNA]</scope>
    <source>
        <strain evidence="4 5">BB15-2</strain>
    </source>
</reference>
<feature type="region of interest" description="Disordered" evidence="2">
    <location>
        <begin position="30"/>
        <end position="75"/>
    </location>
</feature>
<accession>A0ABT5EB90</accession>
<dbReference type="Proteomes" id="UP001221686">
    <property type="component" value="Unassembled WGS sequence"/>
</dbReference>
<keyword evidence="1 3" id="KW-0732">Signal</keyword>
<dbReference type="Pfam" id="PF13517">
    <property type="entry name" value="FG-GAP_3"/>
    <property type="match status" value="2"/>
</dbReference>
<dbReference type="InterPro" id="IPR013517">
    <property type="entry name" value="FG-GAP"/>
</dbReference>
<dbReference type="SUPFAM" id="SSF69318">
    <property type="entry name" value="Integrin alpha N-terminal domain"/>
    <property type="match status" value="2"/>
</dbReference>
<feature type="chain" id="PRO_5047019732" evidence="3">
    <location>
        <begin position="33"/>
        <end position="500"/>
    </location>
</feature>
<comment type="caution">
    <text evidence="4">The sequence shown here is derived from an EMBL/GenBank/DDBJ whole genome shotgun (WGS) entry which is preliminary data.</text>
</comment>
<dbReference type="InterPro" id="IPR028994">
    <property type="entry name" value="Integrin_alpha_N"/>
</dbReference>
<dbReference type="RefSeq" id="WP_272091403.1">
    <property type="nucleotide sequence ID" value="NZ_JAQNDL010000004.1"/>
</dbReference>
<proteinExistence type="predicted"/>
<dbReference type="PROSITE" id="PS51257">
    <property type="entry name" value="PROKAR_LIPOPROTEIN"/>
    <property type="match status" value="1"/>
</dbReference>
<evidence type="ECO:0000256" key="3">
    <source>
        <dbReference type="SAM" id="SignalP"/>
    </source>
</evidence>
<dbReference type="PANTHER" id="PTHR44103:SF1">
    <property type="entry name" value="PROPROTEIN CONVERTASE P"/>
    <property type="match status" value="1"/>
</dbReference>
<dbReference type="PANTHER" id="PTHR44103">
    <property type="entry name" value="PROPROTEIN CONVERTASE P"/>
    <property type="match status" value="1"/>
</dbReference>
<gene>
    <name evidence="4" type="ORF">POL25_38600</name>
</gene>
<evidence type="ECO:0000256" key="1">
    <source>
        <dbReference type="ARBA" id="ARBA00022729"/>
    </source>
</evidence>
<organism evidence="4 5">
    <name type="scientific">Nannocystis bainbridge</name>
    <dbReference type="NCBI Taxonomy" id="2995303"/>
    <lineage>
        <taxon>Bacteria</taxon>
        <taxon>Pseudomonadati</taxon>
        <taxon>Myxococcota</taxon>
        <taxon>Polyangia</taxon>
        <taxon>Nannocystales</taxon>
        <taxon>Nannocystaceae</taxon>
        <taxon>Nannocystis</taxon>
    </lineage>
</organism>